<dbReference type="PANTHER" id="PTHR45973:SF35">
    <property type="entry name" value="LEUCINE-RICH REPEAT-CONTAINING PROTEIN 43"/>
    <property type="match status" value="1"/>
</dbReference>
<sequence>MSELVGREEDVVSPGKETVEALLGLVRSPHSPWALLNDSNAEDRFLRELAIRNPMTIRDTFFYSYFRSLRVVDKEVLELYGNEIGSMECLCAHPPNPPHPRLQHLGLGHNKLLGPSESLHITADHWPNLVSLDLGFNDLMDLQSMLARLRTLRHLRLLVLQGNPLALVPYYRGLTVDSLAQLCVLDDITVSPNEKHLFWGLSLNGDLLAQEAQFVVTIGNVRGVLDTSLLDPEPGPKGPFITYSYYVTYDFVKDEKGEANEYTDVLAEVRPGLPPGVWGALVQAELLRGPRKILIIN</sequence>
<evidence type="ECO:0000313" key="3">
    <source>
        <dbReference type="EMBL" id="KAK2119953.1"/>
    </source>
</evidence>
<reference evidence="3 4" key="1">
    <citation type="submission" date="2023-05" db="EMBL/GenBank/DDBJ databases">
        <title>B98-5 Cell Line De Novo Hybrid Assembly: An Optical Mapping Approach.</title>
        <authorList>
            <person name="Kananen K."/>
            <person name="Auerbach J.A."/>
            <person name="Kautto E."/>
            <person name="Blachly J.S."/>
        </authorList>
    </citation>
    <scope>NUCLEOTIDE SEQUENCE [LARGE SCALE GENOMIC DNA]</scope>
    <source>
        <strain evidence="3">B95-8</strain>
        <tissue evidence="3">Cell line</tissue>
    </source>
</reference>
<dbReference type="Proteomes" id="UP001266305">
    <property type="component" value="Unassembled WGS sequence"/>
</dbReference>
<evidence type="ECO:0000313" key="4">
    <source>
        <dbReference type="Proteomes" id="UP001266305"/>
    </source>
</evidence>
<dbReference type="InterPro" id="IPR032675">
    <property type="entry name" value="LRR_dom_sf"/>
</dbReference>
<protein>
    <submittedName>
        <fullName evidence="3">Leucine-rich repeat-containing protein 43</fullName>
    </submittedName>
</protein>
<name>A0ABQ9WE71_SAGOE</name>
<evidence type="ECO:0000256" key="1">
    <source>
        <dbReference type="ARBA" id="ARBA00022614"/>
    </source>
</evidence>
<keyword evidence="1" id="KW-0433">Leucine-rich repeat</keyword>
<dbReference type="PANTHER" id="PTHR45973">
    <property type="entry name" value="PROTEIN PHOSPHATASE 1 REGULATORY SUBUNIT SDS22-RELATED"/>
    <property type="match status" value="1"/>
</dbReference>
<dbReference type="InterPro" id="IPR050576">
    <property type="entry name" value="Cilia_flagella_integrity"/>
</dbReference>
<comment type="caution">
    <text evidence="3">The sequence shown here is derived from an EMBL/GenBank/DDBJ whole genome shotgun (WGS) entry which is preliminary data.</text>
</comment>
<dbReference type="EMBL" id="JASSZA010000001">
    <property type="protein sequence ID" value="KAK2119953.1"/>
    <property type="molecule type" value="Genomic_DNA"/>
</dbReference>
<keyword evidence="2" id="KW-0677">Repeat</keyword>
<accession>A0ABQ9WE71</accession>
<evidence type="ECO:0000256" key="2">
    <source>
        <dbReference type="ARBA" id="ARBA00022737"/>
    </source>
</evidence>
<organism evidence="3 4">
    <name type="scientific">Saguinus oedipus</name>
    <name type="common">Cotton-top tamarin</name>
    <name type="synonym">Oedipomidas oedipus</name>
    <dbReference type="NCBI Taxonomy" id="9490"/>
    <lineage>
        <taxon>Eukaryota</taxon>
        <taxon>Metazoa</taxon>
        <taxon>Chordata</taxon>
        <taxon>Craniata</taxon>
        <taxon>Vertebrata</taxon>
        <taxon>Euteleostomi</taxon>
        <taxon>Mammalia</taxon>
        <taxon>Eutheria</taxon>
        <taxon>Euarchontoglires</taxon>
        <taxon>Primates</taxon>
        <taxon>Haplorrhini</taxon>
        <taxon>Platyrrhini</taxon>
        <taxon>Cebidae</taxon>
        <taxon>Callitrichinae</taxon>
        <taxon>Saguinus</taxon>
    </lineage>
</organism>
<dbReference type="Gene3D" id="3.80.10.10">
    <property type="entry name" value="Ribonuclease Inhibitor"/>
    <property type="match status" value="1"/>
</dbReference>
<keyword evidence="4" id="KW-1185">Reference proteome</keyword>
<proteinExistence type="predicted"/>
<gene>
    <name evidence="3" type="primary">LRRC43_1</name>
    <name evidence="3" type="ORF">P7K49_001339</name>
</gene>
<dbReference type="SUPFAM" id="SSF52058">
    <property type="entry name" value="L domain-like"/>
    <property type="match status" value="1"/>
</dbReference>